<dbReference type="RefSeq" id="WP_197454420.1">
    <property type="nucleotide sequence ID" value="NZ_CP151726.1"/>
</dbReference>
<accession>A0A5C6B1C1</accession>
<name>A0A5C6B1C1_9BACT</name>
<gene>
    <name evidence="3" type="ORF">Pla52n_18350</name>
</gene>
<evidence type="ECO:0000313" key="3">
    <source>
        <dbReference type="EMBL" id="TWU06115.1"/>
    </source>
</evidence>
<organism evidence="3 4">
    <name type="scientific">Stieleria varia</name>
    <dbReference type="NCBI Taxonomy" id="2528005"/>
    <lineage>
        <taxon>Bacteria</taxon>
        <taxon>Pseudomonadati</taxon>
        <taxon>Planctomycetota</taxon>
        <taxon>Planctomycetia</taxon>
        <taxon>Pirellulales</taxon>
        <taxon>Pirellulaceae</taxon>
        <taxon>Stieleria</taxon>
    </lineage>
</organism>
<evidence type="ECO:0000256" key="1">
    <source>
        <dbReference type="SAM" id="MobiDB-lite"/>
    </source>
</evidence>
<evidence type="ECO:0000256" key="2">
    <source>
        <dbReference type="SAM" id="SignalP"/>
    </source>
</evidence>
<feature type="signal peptide" evidence="2">
    <location>
        <begin position="1"/>
        <end position="21"/>
    </location>
</feature>
<dbReference type="EMBL" id="SJPN01000002">
    <property type="protein sequence ID" value="TWU06115.1"/>
    <property type="molecule type" value="Genomic_DNA"/>
</dbReference>
<sequence length="54" mass="5890" precursor="true">MRKFAFLFLLLPVFCTLTTLTGCGEPQNAVVEPAAEVTPEEVAQEEESTETTAE</sequence>
<dbReference type="AlphaFoldDB" id="A0A5C6B1C1"/>
<dbReference type="PROSITE" id="PS51257">
    <property type="entry name" value="PROKAR_LIPOPROTEIN"/>
    <property type="match status" value="1"/>
</dbReference>
<comment type="caution">
    <text evidence="3">The sequence shown here is derived from an EMBL/GenBank/DDBJ whole genome shotgun (WGS) entry which is preliminary data.</text>
</comment>
<reference evidence="3 4" key="1">
    <citation type="submission" date="2019-02" db="EMBL/GenBank/DDBJ databases">
        <title>Deep-cultivation of Planctomycetes and their phenomic and genomic characterization uncovers novel biology.</title>
        <authorList>
            <person name="Wiegand S."/>
            <person name="Jogler M."/>
            <person name="Boedeker C."/>
            <person name="Pinto D."/>
            <person name="Vollmers J."/>
            <person name="Rivas-Marin E."/>
            <person name="Kohn T."/>
            <person name="Peeters S.H."/>
            <person name="Heuer A."/>
            <person name="Rast P."/>
            <person name="Oberbeckmann S."/>
            <person name="Bunk B."/>
            <person name="Jeske O."/>
            <person name="Meyerdierks A."/>
            <person name="Storesund J.E."/>
            <person name="Kallscheuer N."/>
            <person name="Luecker S."/>
            <person name="Lage O.M."/>
            <person name="Pohl T."/>
            <person name="Merkel B.J."/>
            <person name="Hornburger P."/>
            <person name="Mueller R.-W."/>
            <person name="Bruemmer F."/>
            <person name="Labrenz M."/>
            <person name="Spormann A.M."/>
            <person name="Op Den Camp H."/>
            <person name="Overmann J."/>
            <person name="Amann R."/>
            <person name="Jetten M.S.M."/>
            <person name="Mascher T."/>
            <person name="Medema M.H."/>
            <person name="Devos D.P."/>
            <person name="Kaster A.-K."/>
            <person name="Ovreas L."/>
            <person name="Rohde M."/>
            <person name="Galperin M.Y."/>
            <person name="Jogler C."/>
        </authorList>
    </citation>
    <scope>NUCLEOTIDE SEQUENCE [LARGE SCALE GENOMIC DNA]</scope>
    <source>
        <strain evidence="3 4">Pla52n</strain>
    </source>
</reference>
<keyword evidence="2" id="KW-0732">Signal</keyword>
<dbReference type="Proteomes" id="UP000320176">
    <property type="component" value="Unassembled WGS sequence"/>
</dbReference>
<evidence type="ECO:0000313" key="4">
    <source>
        <dbReference type="Proteomes" id="UP000320176"/>
    </source>
</evidence>
<feature type="region of interest" description="Disordered" evidence="1">
    <location>
        <begin position="31"/>
        <end position="54"/>
    </location>
</feature>
<protein>
    <submittedName>
        <fullName evidence="3">Uncharacterized protein</fullName>
    </submittedName>
</protein>
<feature type="chain" id="PRO_5022841201" evidence="2">
    <location>
        <begin position="22"/>
        <end position="54"/>
    </location>
</feature>
<keyword evidence="4" id="KW-1185">Reference proteome</keyword>
<proteinExistence type="predicted"/>
<feature type="compositionally biased region" description="Acidic residues" evidence="1">
    <location>
        <begin position="38"/>
        <end position="54"/>
    </location>
</feature>